<dbReference type="AlphaFoldDB" id="E1QFT7"/>
<protein>
    <recommendedName>
        <fullName evidence="4">Lipoprotein</fullName>
    </recommendedName>
</protein>
<feature type="chain" id="PRO_5003150061" description="Lipoprotein" evidence="1">
    <location>
        <begin position="29"/>
        <end position="196"/>
    </location>
</feature>
<dbReference type="PROSITE" id="PS51257">
    <property type="entry name" value="PROKAR_LIPOPROTEIN"/>
    <property type="match status" value="1"/>
</dbReference>
<gene>
    <name evidence="2" type="ordered locus">Deba_1179</name>
</gene>
<name>E1QFT7_DESB2</name>
<accession>E1QFT7</accession>
<evidence type="ECO:0000313" key="2">
    <source>
        <dbReference type="EMBL" id="ADK84547.1"/>
    </source>
</evidence>
<dbReference type="OrthoDB" id="5519293at2"/>
<proteinExistence type="predicted"/>
<keyword evidence="1" id="KW-0732">Signal</keyword>
<dbReference type="KEGG" id="dbr:Deba_1179"/>
<evidence type="ECO:0000313" key="3">
    <source>
        <dbReference type="Proteomes" id="UP000009047"/>
    </source>
</evidence>
<organism evidence="2 3">
    <name type="scientific">Desulfarculus baarsii (strain ATCC 33931 / DSM 2075 / LMG 7858 / VKM B-1802 / 2st14)</name>
    <dbReference type="NCBI Taxonomy" id="644282"/>
    <lineage>
        <taxon>Bacteria</taxon>
        <taxon>Pseudomonadati</taxon>
        <taxon>Thermodesulfobacteriota</taxon>
        <taxon>Desulfarculia</taxon>
        <taxon>Desulfarculales</taxon>
        <taxon>Desulfarculaceae</taxon>
        <taxon>Desulfarculus</taxon>
    </lineage>
</organism>
<reference evidence="2 3" key="1">
    <citation type="journal article" date="2010" name="Stand. Genomic Sci.">
        <title>Complete genome sequence of Desulfarculus baarsii type strain (2st14).</title>
        <authorList>
            <person name="Sun H."/>
            <person name="Spring S."/>
            <person name="Lapidus A."/>
            <person name="Davenport K."/>
            <person name="Del Rio T.G."/>
            <person name="Tice H."/>
            <person name="Nolan M."/>
            <person name="Copeland A."/>
            <person name="Cheng J.F."/>
            <person name="Lucas S."/>
            <person name="Tapia R."/>
            <person name="Goodwin L."/>
            <person name="Pitluck S."/>
            <person name="Ivanova N."/>
            <person name="Pagani I."/>
            <person name="Mavromatis K."/>
            <person name="Ovchinnikova G."/>
            <person name="Pati A."/>
            <person name="Chen A."/>
            <person name="Palaniappan K."/>
            <person name="Hauser L."/>
            <person name="Chang Y.J."/>
            <person name="Jeffries C.D."/>
            <person name="Detter J.C."/>
            <person name="Han C."/>
            <person name="Rohde M."/>
            <person name="Brambilla E."/>
            <person name="Goker M."/>
            <person name="Woyke T."/>
            <person name="Bristow J."/>
            <person name="Eisen J.A."/>
            <person name="Markowitz V."/>
            <person name="Hugenholtz P."/>
            <person name="Kyrpides N.C."/>
            <person name="Klenk H.P."/>
            <person name="Land M."/>
        </authorList>
    </citation>
    <scope>NUCLEOTIDE SEQUENCE [LARGE SCALE GENOMIC DNA]</scope>
    <source>
        <strain evidence="3">ATCC 33931 / DSM 2075 / LMG 7858 / VKM B-1802 / 2st14</strain>
    </source>
</reference>
<dbReference type="HOGENOM" id="CLU_1388285_0_0_7"/>
<evidence type="ECO:0000256" key="1">
    <source>
        <dbReference type="SAM" id="SignalP"/>
    </source>
</evidence>
<dbReference type="RefSeq" id="WP_013258001.1">
    <property type="nucleotide sequence ID" value="NC_014365.1"/>
</dbReference>
<dbReference type="Proteomes" id="UP000009047">
    <property type="component" value="Chromosome"/>
</dbReference>
<feature type="signal peptide" evidence="1">
    <location>
        <begin position="1"/>
        <end position="28"/>
    </location>
</feature>
<keyword evidence="3" id="KW-1185">Reference proteome</keyword>
<dbReference type="EMBL" id="CP002085">
    <property type="protein sequence ID" value="ADK84547.1"/>
    <property type="molecule type" value="Genomic_DNA"/>
</dbReference>
<sequence>MKTIFARATTFCLLIAAAMALSACGGQAARDYYADYYTQQLDTYPNTMLTYDTGLSQWSFNDDVFDVTITLEEDQDYAFNIVLHNTSDGPLVIDWNRVFYVDINGQTHHAIHNGVDYFSPMAAQHPTALAAGATLRDLVRPANLVEEDGAVRFAPPSGNDIAAWGDWPAEVTLLIPVHSEFGEKVYRFPLDVSQPY</sequence>
<dbReference type="STRING" id="644282.Deba_1179"/>
<evidence type="ECO:0008006" key="4">
    <source>
        <dbReference type="Google" id="ProtNLM"/>
    </source>
</evidence>